<dbReference type="InterPro" id="IPR036961">
    <property type="entry name" value="Kinesin_motor_dom_sf"/>
</dbReference>
<keyword evidence="4" id="KW-0206">Cytoskeleton</keyword>
<feature type="compositionally biased region" description="Acidic residues" evidence="8">
    <location>
        <begin position="44"/>
        <end position="55"/>
    </location>
</feature>
<keyword evidence="2 5" id="KW-0547">Nucleotide-binding</keyword>
<gene>
    <name evidence="10" type="ORF">PLOB_00040248</name>
</gene>
<dbReference type="PRINTS" id="PR00380">
    <property type="entry name" value="KINESINHEAVY"/>
</dbReference>
<feature type="coiled-coil region" evidence="7">
    <location>
        <begin position="80"/>
        <end position="164"/>
    </location>
</feature>
<feature type="coiled-coil region" evidence="7">
    <location>
        <begin position="209"/>
        <end position="464"/>
    </location>
</feature>
<evidence type="ECO:0000259" key="9">
    <source>
        <dbReference type="PROSITE" id="PS50067"/>
    </source>
</evidence>
<accession>A0ABN8PD58</accession>
<feature type="domain" description="Kinesin motor" evidence="9">
    <location>
        <begin position="556"/>
        <end position="876"/>
    </location>
</feature>
<sequence length="922" mass="103795">MLSTRDRSKTSPSHTAFKMPMAFNPDLAHKPSPSRKELWKEELGLDDDSGPEEEQSSSSGDEQTEPEADQVSNKGTSVEFQALLAEIKQKDQQREELLMKLKAMTDKTASYKSKLQKAESNKKSQIKILKKTHESQLVMKAELIHNLEELIEEQESKIEELEGHIKGTIPSQSLNVTNAKLSSIRKLVDSINDLHSEKSRIHETWLSTQSELETVKQEHKETLDNLSDNISDLETKLRKAQAENIKLQSSGSSNVNTKETDKQLSTLQEENINLKNKIQSLEHELQSANKLHLTTKNKLEDELLSLRKKLRDTEAKYSSLASTPPKTRTISVVSEETKKQLEQMLDQNKELEAILAKTRSDYDAKVSALQADIKSLKTNVTETTRNEQKALAECNALREAVKNKSSLESSLHKKEKEIKQLELEIRNYKADIEQLGHEFDQQAKEFEEEKRKLLKEERAKADKETSIMRSKLKTLSLQLFQMKTFMEKLKREQQDLRISCLKLGTSVKPAVREVAKQIVQRIEGIDDKNKELVTKYKKEMALRKKLHNELVELKGNIRVYCRVRPVIKEDGGGRNAENVITFDDEDDALLNVFSKGAIKQFEMDKVFKPQSTQEQVFEEVKSLVVSCIDGYNVCIFAYGQTGSGKTFTMEGPSSNPGINQRALKLLFEETRDRGVDWSFSINVSVIEIYNEMIRDLLGHDPSIKLEVKQGRDGLFVPGLTEIQVGDVDELNEVFAMGKTNRATAITDMNEHSSRSHALLCVTVIGVNRTTGHRTTGKLNLVDLAGSERVSKSGSEGARMKEAQNINKSLSSLGDVIHSLKNKNSHVPYRNSKLTYLLQESLGGDSKTLMVVQVAPVEKNVSETMCSLNFAQRVRTVELGQATRKTETAEMASMKDRLRELEGGAGSPSASPAKGGIRSARKR</sequence>
<evidence type="ECO:0000256" key="6">
    <source>
        <dbReference type="RuleBase" id="RU000394"/>
    </source>
</evidence>
<comment type="similarity">
    <text evidence="5 6">Belongs to the TRAFAC class myosin-kinesin ATPase superfamily. Kinesin family.</text>
</comment>
<feature type="region of interest" description="Disordered" evidence="8">
    <location>
        <begin position="884"/>
        <end position="922"/>
    </location>
</feature>
<evidence type="ECO:0000256" key="7">
    <source>
        <dbReference type="SAM" id="Coils"/>
    </source>
</evidence>
<keyword evidence="5 6" id="KW-0505">Motor protein</keyword>
<dbReference type="PANTHER" id="PTHR47972">
    <property type="entry name" value="KINESIN-LIKE PROTEIN KLP-3"/>
    <property type="match status" value="1"/>
</dbReference>
<evidence type="ECO:0000313" key="11">
    <source>
        <dbReference type="Proteomes" id="UP001159405"/>
    </source>
</evidence>
<dbReference type="PANTHER" id="PTHR47972:SF28">
    <property type="entry name" value="KINESIN-LIKE PROTEIN KLP-3"/>
    <property type="match status" value="1"/>
</dbReference>
<name>A0ABN8PD58_9CNID</name>
<feature type="compositionally biased region" description="Basic and acidic residues" evidence="8">
    <location>
        <begin position="884"/>
        <end position="901"/>
    </location>
</feature>
<organism evidence="10 11">
    <name type="scientific">Porites lobata</name>
    <dbReference type="NCBI Taxonomy" id="104759"/>
    <lineage>
        <taxon>Eukaryota</taxon>
        <taxon>Metazoa</taxon>
        <taxon>Cnidaria</taxon>
        <taxon>Anthozoa</taxon>
        <taxon>Hexacorallia</taxon>
        <taxon>Scleractinia</taxon>
        <taxon>Fungiina</taxon>
        <taxon>Poritidae</taxon>
        <taxon>Porites</taxon>
    </lineage>
</organism>
<reference evidence="10 11" key="1">
    <citation type="submission" date="2022-05" db="EMBL/GenBank/DDBJ databases">
        <authorList>
            <consortium name="Genoscope - CEA"/>
            <person name="William W."/>
        </authorList>
    </citation>
    <scope>NUCLEOTIDE SEQUENCE [LARGE SCALE GENOMIC DNA]</scope>
</reference>
<feature type="compositionally biased region" description="Basic and acidic residues" evidence="8">
    <location>
        <begin position="34"/>
        <end position="43"/>
    </location>
</feature>
<evidence type="ECO:0000256" key="1">
    <source>
        <dbReference type="ARBA" id="ARBA00004245"/>
    </source>
</evidence>
<comment type="subcellular location">
    <subcellularLocation>
        <location evidence="1">Cytoplasm</location>
        <location evidence="1">Cytoskeleton</location>
    </subcellularLocation>
</comment>
<dbReference type="SUPFAM" id="SSF52540">
    <property type="entry name" value="P-loop containing nucleoside triphosphate hydrolases"/>
    <property type="match status" value="1"/>
</dbReference>
<dbReference type="InterPro" id="IPR027640">
    <property type="entry name" value="Kinesin-like_fam"/>
</dbReference>
<proteinExistence type="inferred from homology"/>
<evidence type="ECO:0000313" key="10">
    <source>
        <dbReference type="EMBL" id="CAH3138650.1"/>
    </source>
</evidence>
<keyword evidence="11" id="KW-1185">Reference proteome</keyword>
<dbReference type="PROSITE" id="PS50067">
    <property type="entry name" value="KINESIN_MOTOR_2"/>
    <property type="match status" value="1"/>
</dbReference>
<dbReference type="EMBL" id="CALNXK010000061">
    <property type="protein sequence ID" value="CAH3138650.1"/>
    <property type="molecule type" value="Genomic_DNA"/>
</dbReference>
<evidence type="ECO:0000256" key="4">
    <source>
        <dbReference type="ARBA" id="ARBA00023212"/>
    </source>
</evidence>
<protein>
    <recommendedName>
        <fullName evidence="6">Kinesin-like protein</fullName>
    </recommendedName>
</protein>
<dbReference type="Pfam" id="PF00225">
    <property type="entry name" value="Kinesin"/>
    <property type="match status" value="1"/>
</dbReference>
<evidence type="ECO:0000256" key="8">
    <source>
        <dbReference type="SAM" id="MobiDB-lite"/>
    </source>
</evidence>
<dbReference type="Proteomes" id="UP001159405">
    <property type="component" value="Unassembled WGS sequence"/>
</dbReference>
<evidence type="ECO:0000256" key="2">
    <source>
        <dbReference type="ARBA" id="ARBA00022741"/>
    </source>
</evidence>
<dbReference type="CDD" id="cd01366">
    <property type="entry name" value="KISc_C_terminal"/>
    <property type="match status" value="1"/>
</dbReference>
<keyword evidence="3 5" id="KW-0067">ATP-binding</keyword>
<dbReference type="PROSITE" id="PS00411">
    <property type="entry name" value="KINESIN_MOTOR_1"/>
    <property type="match status" value="1"/>
</dbReference>
<evidence type="ECO:0000256" key="3">
    <source>
        <dbReference type="ARBA" id="ARBA00022840"/>
    </source>
</evidence>
<keyword evidence="6" id="KW-0493">Microtubule</keyword>
<keyword evidence="4" id="KW-0963">Cytoplasm</keyword>
<dbReference type="InterPro" id="IPR019821">
    <property type="entry name" value="Kinesin_motor_CS"/>
</dbReference>
<dbReference type="SMART" id="SM00129">
    <property type="entry name" value="KISc"/>
    <property type="match status" value="1"/>
</dbReference>
<feature type="region of interest" description="Disordered" evidence="8">
    <location>
        <begin position="1"/>
        <end position="76"/>
    </location>
</feature>
<dbReference type="Gene3D" id="3.40.850.10">
    <property type="entry name" value="Kinesin motor domain"/>
    <property type="match status" value="1"/>
</dbReference>
<keyword evidence="7" id="KW-0175">Coiled coil</keyword>
<evidence type="ECO:0000256" key="5">
    <source>
        <dbReference type="PROSITE-ProRule" id="PRU00283"/>
    </source>
</evidence>
<comment type="caution">
    <text evidence="10">The sequence shown here is derived from an EMBL/GenBank/DDBJ whole genome shotgun (WGS) entry which is preliminary data.</text>
</comment>
<feature type="binding site" evidence="5">
    <location>
        <begin position="639"/>
        <end position="646"/>
    </location>
    <ligand>
        <name>ATP</name>
        <dbReference type="ChEBI" id="CHEBI:30616"/>
    </ligand>
</feature>
<dbReference type="InterPro" id="IPR027417">
    <property type="entry name" value="P-loop_NTPase"/>
</dbReference>
<dbReference type="InterPro" id="IPR001752">
    <property type="entry name" value="Kinesin_motor_dom"/>
</dbReference>